<evidence type="ECO:0000256" key="8">
    <source>
        <dbReference type="SAM" id="Phobius"/>
    </source>
</evidence>
<keyword evidence="4 8" id="KW-0812">Transmembrane</keyword>
<proteinExistence type="inferred from homology"/>
<evidence type="ECO:0000313" key="9">
    <source>
        <dbReference type="EMBL" id="EAX47209.1"/>
    </source>
</evidence>
<dbReference type="OrthoDB" id="9781232at2"/>
<dbReference type="Proteomes" id="UP000005139">
    <property type="component" value="Unassembled WGS sequence"/>
</dbReference>
<dbReference type="EMBL" id="AAWL01000013">
    <property type="protein sequence ID" value="EAX47209.1"/>
    <property type="molecule type" value="Genomic_DNA"/>
</dbReference>
<dbReference type="PANTHER" id="PTHR48086:SF7">
    <property type="entry name" value="SODIUM-SOLUTE SYMPORTER-RELATED"/>
    <property type="match status" value="1"/>
</dbReference>
<reference evidence="9 10" key="2">
    <citation type="submission" date="2007-01" db="EMBL/GenBank/DDBJ databases">
        <title>Sequencing of the draft genome and assembly of Thermosinus carboxydivorans Nor1.</title>
        <authorList>
            <consortium name="US DOE Joint Genome Institute (JGI-PGF)"/>
            <person name="Copeland A."/>
            <person name="Lucas S."/>
            <person name="Lapidus A."/>
            <person name="Barry K."/>
            <person name="Glavina del Rio T."/>
            <person name="Dalin E."/>
            <person name="Tice H."/>
            <person name="Bruce D."/>
            <person name="Pitluck S."/>
            <person name="Richardson P."/>
        </authorList>
    </citation>
    <scope>NUCLEOTIDE SEQUENCE [LARGE SCALE GENOMIC DNA]</scope>
    <source>
        <strain evidence="9 10">Nor1</strain>
    </source>
</reference>
<gene>
    <name evidence="9" type="ORF">TcarDRAFT_0848</name>
</gene>
<feature type="transmembrane region" description="Helical" evidence="8">
    <location>
        <begin position="261"/>
        <end position="282"/>
    </location>
</feature>
<dbReference type="CDD" id="cd10322">
    <property type="entry name" value="SLC5sbd"/>
    <property type="match status" value="1"/>
</dbReference>
<comment type="similarity">
    <text evidence="2 7">Belongs to the sodium:solute symporter (SSF) (TC 2.A.21) family.</text>
</comment>
<comment type="subcellular location">
    <subcellularLocation>
        <location evidence="1">Membrane</location>
        <topology evidence="1">Multi-pass membrane protein</topology>
    </subcellularLocation>
</comment>
<feature type="transmembrane region" description="Helical" evidence="8">
    <location>
        <begin position="75"/>
        <end position="95"/>
    </location>
</feature>
<evidence type="ECO:0000256" key="1">
    <source>
        <dbReference type="ARBA" id="ARBA00004141"/>
    </source>
</evidence>
<evidence type="ECO:0000256" key="4">
    <source>
        <dbReference type="ARBA" id="ARBA00022692"/>
    </source>
</evidence>
<dbReference type="InterPro" id="IPR001734">
    <property type="entry name" value="Na/solute_symporter"/>
</dbReference>
<evidence type="ECO:0000313" key="10">
    <source>
        <dbReference type="Proteomes" id="UP000005139"/>
    </source>
</evidence>
<feature type="transmembrane region" description="Helical" evidence="8">
    <location>
        <begin position="302"/>
        <end position="330"/>
    </location>
</feature>
<keyword evidence="6 8" id="KW-0472">Membrane</keyword>
<feature type="transmembrane region" description="Helical" evidence="8">
    <location>
        <begin position="436"/>
        <end position="454"/>
    </location>
</feature>
<keyword evidence="10" id="KW-1185">Reference proteome</keyword>
<feature type="transmembrane region" description="Helical" evidence="8">
    <location>
        <begin position="185"/>
        <end position="208"/>
    </location>
</feature>
<feature type="transmembrane region" description="Helical" evidence="8">
    <location>
        <begin position="6"/>
        <end position="26"/>
    </location>
</feature>
<dbReference type="eggNOG" id="COG0591">
    <property type="taxonomic scope" value="Bacteria"/>
</dbReference>
<dbReference type="PANTHER" id="PTHR48086">
    <property type="entry name" value="SODIUM/PROLINE SYMPORTER-RELATED"/>
    <property type="match status" value="1"/>
</dbReference>
<protein>
    <submittedName>
        <fullName evidence="9">Na+/solute symporter</fullName>
    </submittedName>
</protein>
<feature type="transmembrane region" description="Helical" evidence="8">
    <location>
        <begin position="154"/>
        <end position="173"/>
    </location>
</feature>
<feature type="transmembrane region" description="Helical" evidence="8">
    <location>
        <begin position="351"/>
        <end position="371"/>
    </location>
</feature>
<feature type="transmembrane region" description="Helical" evidence="8">
    <location>
        <begin position="116"/>
        <end position="148"/>
    </location>
</feature>
<keyword evidence="3" id="KW-0813">Transport</keyword>
<dbReference type="Gene3D" id="1.20.1730.10">
    <property type="entry name" value="Sodium/glucose cotransporter"/>
    <property type="match status" value="1"/>
</dbReference>
<feature type="transmembrane region" description="Helical" evidence="8">
    <location>
        <begin position="228"/>
        <end position="249"/>
    </location>
</feature>
<organism evidence="9 10">
    <name type="scientific">Thermosinus carboxydivorans Nor1</name>
    <dbReference type="NCBI Taxonomy" id="401526"/>
    <lineage>
        <taxon>Bacteria</taxon>
        <taxon>Bacillati</taxon>
        <taxon>Bacillota</taxon>
        <taxon>Negativicutes</taxon>
        <taxon>Selenomonadales</taxon>
        <taxon>Sporomusaceae</taxon>
        <taxon>Thermosinus</taxon>
    </lineage>
</organism>
<feature type="transmembrane region" description="Helical" evidence="8">
    <location>
        <begin position="410"/>
        <end position="430"/>
    </location>
</feature>
<dbReference type="RefSeq" id="WP_007289833.1">
    <property type="nucleotide sequence ID" value="NZ_AAWL01000013.1"/>
</dbReference>
<reference evidence="9 10" key="1">
    <citation type="submission" date="2007-01" db="EMBL/GenBank/DDBJ databases">
        <title>Annotation of the draft genome assembly of Thermosinus carboxydivorans Nor1.</title>
        <authorList>
            <consortium name="US DOE Joint Genome Institute (JGI-ORNL)"/>
            <person name="Larimer F."/>
            <person name="Land M."/>
            <person name="Hauser L."/>
        </authorList>
    </citation>
    <scope>NUCLEOTIDE SEQUENCE [LARGE SCALE GENOMIC DNA]</scope>
    <source>
        <strain evidence="9 10">Nor1</strain>
    </source>
</reference>
<feature type="transmembrane region" description="Helical" evidence="8">
    <location>
        <begin position="47"/>
        <end position="69"/>
    </location>
</feature>
<dbReference type="InterPro" id="IPR050277">
    <property type="entry name" value="Sodium:Solute_Symporter"/>
</dbReference>
<dbReference type="GO" id="GO:0022857">
    <property type="term" value="F:transmembrane transporter activity"/>
    <property type="evidence" value="ECO:0007669"/>
    <property type="project" value="InterPro"/>
</dbReference>
<dbReference type="PROSITE" id="PS50283">
    <property type="entry name" value="NA_SOLUT_SYMP_3"/>
    <property type="match status" value="1"/>
</dbReference>
<feature type="transmembrane region" description="Helical" evidence="8">
    <location>
        <begin position="383"/>
        <end position="403"/>
    </location>
</feature>
<evidence type="ECO:0000256" key="6">
    <source>
        <dbReference type="ARBA" id="ARBA00023136"/>
    </source>
</evidence>
<evidence type="ECO:0000256" key="7">
    <source>
        <dbReference type="RuleBase" id="RU362091"/>
    </source>
</evidence>
<keyword evidence="5 8" id="KW-1133">Transmembrane helix</keyword>
<sequence length="464" mass="48496">MLLSPVHMIGLLVTLAAVTVTGLYAARKVRNAADFAVGGHKSGVTMIAGTIIGTIIGGASTVGTAQLAFTVGLSAWWFTLGTGIALLVMGLFYATPLRKSNLQTIPQYLAISYGPLAGPLASLASSIGIFFSIVSSILAAVPIISAIFQIDAAYAAGIVFFLIIVYVFFGGVWGTGLIGTLKMVLIFITLVAVGILTYTGMGGVAGFLQAFPADPWLNLVGRGVWVDFGSALSLLVGTLSTQTYIQAIYAARDVQAARRGAVVAALITLPAGIPAVMAGMYMRVHHPAIAPIDALPLFILYYLPPWLGGVAIAALLLAAIGSAAGLALGVATMLSRDILSEVWGISGDRRLLWANRGAVLVVTLLATLFTFGNLKSLVLEWNFLSMGLRGAGIFLPLTAAVFWPGRIRPVYAIWSMVGGAGAALLWKILFPYGIDPLYAGLIVSALMLTAGAVVQRRGKMAREP</sequence>
<name>A1HS34_9FIRM</name>
<comment type="caution">
    <text evidence="9">The sequence shown here is derived from an EMBL/GenBank/DDBJ whole genome shotgun (WGS) entry which is preliminary data.</text>
</comment>
<dbReference type="GO" id="GO:0005886">
    <property type="term" value="C:plasma membrane"/>
    <property type="evidence" value="ECO:0007669"/>
    <property type="project" value="TreeGrafter"/>
</dbReference>
<dbReference type="AlphaFoldDB" id="A1HS34"/>
<evidence type="ECO:0000256" key="5">
    <source>
        <dbReference type="ARBA" id="ARBA00022989"/>
    </source>
</evidence>
<dbReference type="Pfam" id="PF00474">
    <property type="entry name" value="SSF"/>
    <property type="match status" value="1"/>
</dbReference>
<dbReference type="InterPro" id="IPR038377">
    <property type="entry name" value="Na/Glc_symporter_sf"/>
</dbReference>
<evidence type="ECO:0000256" key="3">
    <source>
        <dbReference type="ARBA" id="ARBA00022448"/>
    </source>
</evidence>
<accession>A1HS34</accession>
<evidence type="ECO:0000256" key="2">
    <source>
        <dbReference type="ARBA" id="ARBA00006434"/>
    </source>
</evidence>